<dbReference type="InterPro" id="IPR027417">
    <property type="entry name" value="P-loop_NTPase"/>
</dbReference>
<dbReference type="PANTHER" id="PTHR24072">
    <property type="entry name" value="RHO FAMILY GTPASE"/>
    <property type="match status" value="1"/>
</dbReference>
<dbReference type="EMBL" id="JANBUL010000023">
    <property type="protein sequence ID" value="KAJ2784627.1"/>
    <property type="molecule type" value="Genomic_DNA"/>
</dbReference>
<dbReference type="SMART" id="SM00175">
    <property type="entry name" value="RAB"/>
    <property type="match status" value="1"/>
</dbReference>
<dbReference type="Pfam" id="PF00071">
    <property type="entry name" value="Ras"/>
    <property type="match status" value="1"/>
</dbReference>
<evidence type="ECO:0000256" key="1">
    <source>
        <dbReference type="ARBA" id="ARBA00010142"/>
    </source>
</evidence>
<dbReference type="PROSITE" id="PS51419">
    <property type="entry name" value="RAB"/>
    <property type="match status" value="1"/>
</dbReference>
<dbReference type="NCBIfam" id="TIGR00231">
    <property type="entry name" value="small_GTP"/>
    <property type="match status" value="1"/>
</dbReference>
<dbReference type="OrthoDB" id="8830751at2759"/>
<comment type="caution">
    <text evidence="4">The sequence shown here is derived from an EMBL/GenBank/DDBJ whole genome shotgun (WGS) entry which is preliminary data.</text>
</comment>
<dbReference type="FunFam" id="3.40.50.300:FF:001179">
    <property type="entry name" value="Rho family GTPase"/>
    <property type="match status" value="1"/>
</dbReference>
<dbReference type="InterPro" id="IPR005225">
    <property type="entry name" value="Small_GTP-bd"/>
</dbReference>
<evidence type="ECO:0000256" key="3">
    <source>
        <dbReference type="ARBA" id="ARBA00023134"/>
    </source>
</evidence>
<dbReference type="CDD" id="cd00157">
    <property type="entry name" value="Rho"/>
    <property type="match status" value="1"/>
</dbReference>
<evidence type="ECO:0000256" key="2">
    <source>
        <dbReference type="ARBA" id="ARBA00022741"/>
    </source>
</evidence>
<sequence>MGDVGERRKAVVIGDGACGKTCLLHVFREGRFPEDMRYIPTIFDTWVADMEVDGRAIELALWDTAGQEEFERLRLMCYKDVDVIIMCFSVDQPDSLVNISEKWHPEAKAHAAHAPIILAALKRDLRYDQQTVAELAEYGQTTVTEDEGKAMGKLIGAVTYIECSSIAQENVREVFEIAAWRALHRRDPVLAGSPRPRCCLIL</sequence>
<organism evidence="4 5">
    <name type="scientific">Coemansia javaensis</name>
    <dbReference type="NCBI Taxonomy" id="2761396"/>
    <lineage>
        <taxon>Eukaryota</taxon>
        <taxon>Fungi</taxon>
        <taxon>Fungi incertae sedis</taxon>
        <taxon>Zoopagomycota</taxon>
        <taxon>Kickxellomycotina</taxon>
        <taxon>Kickxellomycetes</taxon>
        <taxon>Kickxellales</taxon>
        <taxon>Kickxellaceae</taxon>
        <taxon>Coemansia</taxon>
    </lineage>
</organism>
<dbReference type="GO" id="GO:0007264">
    <property type="term" value="P:small GTPase-mediated signal transduction"/>
    <property type="evidence" value="ECO:0007669"/>
    <property type="project" value="InterPro"/>
</dbReference>
<dbReference type="PROSITE" id="PS51421">
    <property type="entry name" value="RAS"/>
    <property type="match status" value="1"/>
</dbReference>
<reference evidence="4" key="1">
    <citation type="submission" date="2022-07" db="EMBL/GenBank/DDBJ databases">
        <title>Phylogenomic reconstructions and comparative analyses of Kickxellomycotina fungi.</title>
        <authorList>
            <person name="Reynolds N.K."/>
            <person name="Stajich J.E."/>
            <person name="Barry K."/>
            <person name="Grigoriev I.V."/>
            <person name="Crous P."/>
            <person name="Smith M.E."/>
        </authorList>
    </citation>
    <scope>NUCLEOTIDE SEQUENCE</scope>
    <source>
        <strain evidence="4">NBRC 105414</strain>
    </source>
</reference>
<dbReference type="GO" id="GO:0003924">
    <property type="term" value="F:GTPase activity"/>
    <property type="evidence" value="ECO:0007669"/>
    <property type="project" value="InterPro"/>
</dbReference>
<dbReference type="Gene3D" id="3.40.50.300">
    <property type="entry name" value="P-loop containing nucleotide triphosphate hydrolases"/>
    <property type="match status" value="1"/>
</dbReference>
<comment type="similarity">
    <text evidence="1">Belongs to the small GTPase superfamily. Rho family.</text>
</comment>
<dbReference type="SUPFAM" id="SSF52540">
    <property type="entry name" value="P-loop containing nucleoside triphosphate hydrolases"/>
    <property type="match status" value="1"/>
</dbReference>
<keyword evidence="2" id="KW-0547">Nucleotide-binding</keyword>
<accession>A0A9W8HGI1</accession>
<protein>
    <submittedName>
        <fullName evidence="4">Uncharacterized protein</fullName>
    </submittedName>
</protein>
<dbReference type="InterPro" id="IPR001806">
    <property type="entry name" value="Small_GTPase"/>
</dbReference>
<dbReference type="GO" id="GO:0005525">
    <property type="term" value="F:GTP binding"/>
    <property type="evidence" value="ECO:0007669"/>
    <property type="project" value="UniProtKB-KW"/>
</dbReference>
<evidence type="ECO:0000313" key="4">
    <source>
        <dbReference type="EMBL" id="KAJ2784627.1"/>
    </source>
</evidence>
<dbReference type="SMART" id="SM00173">
    <property type="entry name" value="RAS"/>
    <property type="match status" value="1"/>
</dbReference>
<proteinExistence type="inferred from homology"/>
<dbReference type="AlphaFoldDB" id="A0A9W8HGI1"/>
<dbReference type="PRINTS" id="PR00449">
    <property type="entry name" value="RASTRNSFRMNG"/>
</dbReference>
<name>A0A9W8HGI1_9FUNG</name>
<evidence type="ECO:0000313" key="5">
    <source>
        <dbReference type="Proteomes" id="UP001140217"/>
    </source>
</evidence>
<dbReference type="SMART" id="SM00174">
    <property type="entry name" value="RHO"/>
    <property type="match status" value="1"/>
</dbReference>
<keyword evidence="3" id="KW-0342">GTP-binding</keyword>
<dbReference type="PROSITE" id="PS51420">
    <property type="entry name" value="RHO"/>
    <property type="match status" value="1"/>
</dbReference>
<dbReference type="Proteomes" id="UP001140217">
    <property type="component" value="Unassembled WGS sequence"/>
</dbReference>
<dbReference type="InterPro" id="IPR003578">
    <property type="entry name" value="Small_GTPase_Rho"/>
</dbReference>
<gene>
    <name evidence="4" type="ORF">H4R18_001006</name>
</gene>
<keyword evidence="5" id="KW-1185">Reference proteome</keyword>